<accession>A0A0F4VJ79</accession>
<feature type="compositionally biased region" description="Basic and acidic residues" evidence="1">
    <location>
        <begin position="112"/>
        <end position="122"/>
    </location>
</feature>
<proteinExistence type="predicted"/>
<dbReference type="AlphaFoldDB" id="A0A0F4VJ79"/>
<feature type="compositionally biased region" description="Acidic residues" evidence="1">
    <location>
        <begin position="101"/>
        <end position="111"/>
    </location>
</feature>
<feature type="region of interest" description="Disordered" evidence="1">
    <location>
        <begin position="99"/>
        <end position="129"/>
    </location>
</feature>
<dbReference type="EMBL" id="JMTK01000003">
    <property type="protein sequence ID" value="KJZ81563.1"/>
    <property type="molecule type" value="Genomic_DNA"/>
</dbReference>
<sequence length="129" mass="15082">MGKVSQHYMEEIDDNYEFNSLHNPRFNLDPEPDPSTKEEIETTIGSLEQRLLWCCDIVEALKSSDYTILDKIDEVEGMRLYVSELLPLVNHLETLLKDSWEEPAEEPDEEEPKEHPDQEHADAYYADQI</sequence>
<organism evidence="2 3">
    <name type="scientific">Candidatus Liberibacter solanacearum</name>
    <dbReference type="NCBI Taxonomy" id="556287"/>
    <lineage>
        <taxon>Bacteria</taxon>
        <taxon>Pseudomonadati</taxon>
        <taxon>Pseudomonadota</taxon>
        <taxon>Alphaproteobacteria</taxon>
        <taxon>Hyphomicrobiales</taxon>
        <taxon>Rhizobiaceae</taxon>
        <taxon>Liberibacter</taxon>
    </lineage>
</organism>
<dbReference type="RefSeq" id="WP_045960951.1">
    <property type="nucleotide sequence ID" value="NZ_JMTK01000003.1"/>
</dbReference>
<evidence type="ECO:0000313" key="2">
    <source>
        <dbReference type="EMBL" id="KJZ81563.1"/>
    </source>
</evidence>
<comment type="caution">
    <text evidence="2">The sequence shown here is derived from an EMBL/GenBank/DDBJ whole genome shotgun (WGS) entry which is preliminary data.</text>
</comment>
<protein>
    <submittedName>
        <fullName evidence="2">Uncharacterized protein</fullName>
    </submittedName>
</protein>
<gene>
    <name evidence="2" type="ORF">DJ66_1158</name>
</gene>
<evidence type="ECO:0000256" key="1">
    <source>
        <dbReference type="SAM" id="MobiDB-lite"/>
    </source>
</evidence>
<keyword evidence="3" id="KW-1185">Reference proteome</keyword>
<dbReference type="PATRIC" id="fig|556287.9.peg.1178"/>
<reference evidence="2 3" key="1">
    <citation type="journal article" date="2015" name="Phytopathology">
        <title>Genomes of Candidatus Liberibacter solanacearum haplotype A from New Zealand and the USA suggest significant genome plasticity in the species.</title>
        <authorList>
            <person name="Thompson S.M."/>
            <person name="Johnson C.P."/>
            <person name="Lu A.Y."/>
            <person name="Frampton R.A."/>
            <person name="Sullivan K.L."/>
            <person name="Fiers M.W."/>
            <person name="Crowhurst R.N."/>
            <person name="Pitman A.R."/>
            <person name="Scott I."/>
            <person name="Gudmestad N.C."/>
            <person name="Smith G.R."/>
        </authorList>
    </citation>
    <scope>NUCLEOTIDE SEQUENCE [LARGE SCALE GENOMIC DNA]</scope>
    <source>
        <strain evidence="2 3">LsoNZ1</strain>
    </source>
</reference>
<evidence type="ECO:0000313" key="3">
    <source>
        <dbReference type="Proteomes" id="UP000033731"/>
    </source>
</evidence>
<dbReference type="Proteomes" id="UP000033731">
    <property type="component" value="Unassembled WGS sequence"/>
</dbReference>
<name>A0A0F4VJ79_9HYPH</name>